<evidence type="ECO:0000313" key="4">
    <source>
        <dbReference type="Proteomes" id="UP001280121"/>
    </source>
</evidence>
<gene>
    <name evidence="3" type="ORF">Ddye_015264</name>
</gene>
<protein>
    <submittedName>
        <fullName evidence="3">Uncharacterized protein</fullName>
    </submittedName>
</protein>
<evidence type="ECO:0000256" key="1">
    <source>
        <dbReference type="ARBA" id="ARBA00022821"/>
    </source>
</evidence>
<feature type="coiled-coil region" evidence="2">
    <location>
        <begin position="34"/>
        <end position="61"/>
    </location>
</feature>
<dbReference type="EMBL" id="JANJYI010000005">
    <property type="protein sequence ID" value="KAK2647775.1"/>
    <property type="molecule type" value="Genomic_DNA"/>
</dbReference>
<evidence type="ECO:0000313" key="3">
    <source>
        <dbReference type="EMBL" id="KAK2647775.1"/>
    </source>
</evidence>
<accession>A0AAD9WZD8</accession>
<dbReference type="AlphaFoldDB" id="A0AAD9WZD8"/>
<dbReference type="PANTHER" id="PTHR33463:SF203">
    <property type="entry name" value="AAA+ ATPASE DOMAIN-CONTAINING PROTEIN"/>
    <property type="match status" value="1"/>
</dbReference>
<dbReference type="Proteomes" id="UP001280121">
    <property type="component" value="Unassembled WGS sequence"/>
</dbReference>
<dbReference type="PANTHER" id="PTHR33463">
    <property type="entry name" value="NB-ARC DOMAIN-CONTAINING PROTEIN-RELATED"/>
    <property type="match status" value="1"/>
</dbReference>
<comment type="caution">
    <text evidence="3">The sequence shown here is derived from an EMBL/GenBank/DDBJ whole genome shotgun (WGS) entry which is preliminary data.</text>
</comment>
<organism evidence="3 4">
    <name type="scientific">Dipteronia dyeriana</name>
    <dbReference type="NCBI Taxonomy" id="168575"/>
    <lineage>
        <taxon>Eukaryota</taxon>
        <taxon>Viridiplantae</taxon>
        <taxon>Streptophyta</taxon>
        <taxon>Embryophyta</taxon>
        <taxon>Tracheophyta</taxon>
        <taxon>Spermatophyta</taxon>
        <taxon>Magnoliopsida</taxon>
        <taxon>eudicotyledons</taxon>
        <taxon>Gunneridae</taxon>
        <taxon>Pentapetalae</taxon>
        <taxon>rosids</taxon>
        <taxon>malvids</taxon>
        <taxon>Sapindales</taxon>
        <taxon>Sapindaceae</taxon>
        <taxon>Hippocastanoideae</taxon>
        <taxon>Acereae</taxon>
        <taxon>Dipteronia</taxon>
    </lineage>
</organism>
<name>A0AAD9WZD8_9ROSI</name>
<keyword evidence="4" id="KW-1185">Reference proteome</keyword>
<proteinExistence type="predicted"/>
<evidence type="ECO:0000256" key="2">
    <source>
        <dbReference type="SAM" id="Coils"/>
    </source>
</evidence>
<dbReference type="InterPro" id="IPR050905">
    <property type="entry name" value="Plant_NBS-LRR"/>
</dbReference>
<keyword evidence="2" id="KW-0175">Coiled coil</keyword>
<sequence>MAEIVISIAEKVVELLVVPIKKHICYPFKCQSNVEGLKKQVEKLKDVREMVQHSVDEAKKQGDEIEKVVAKWLNNVDEFTQGVVKTIIDDEDNAKKLCLIGLCPNLMVLYSLSKKALKTTEDVVDLLGEGKFEKVSYRPPLQKTTSFYSRGCVDFDSREPIFNNLMETLRTADVNLIGVHGMGGVVQFCASTVLCWIAYCNCNNCKCIEKKKLFDWKDALDQLRRSNPRRIKGMDVNVYSAIKLSYDLLENKEAKSLFLLCSLYDASFNISLMDLFKYCMGICLFPDVSTMEQGRNRLHTLLNYLKASSLLLDAYTNEGVKMHDIVHVVAVSIASTNKFMFNIQTVVGLKEILEEKLSKDAIAVSLPYRDICELPERLELPKLNYSSYFFCLRMI</sequence>
<reference evidence="3" key="1">
    <citation type="journal article" date="2023" name="Plant J.">
        <title>Genome sequences and population genomics provide insights into the demographic history, inbreeding, and mutation load of two 'living fossil' tree species of Dipteronia.</title>
        <authorList>
            <person name="Feng Y."/>
            <person name="Comes H.P."/>
            <person name="Chen J."/>
            <person name="Zhu S."/>
            <person name="Lu R."/>
            <person name="Zhang X."/>
            <person name="Li P."/>
            <person name="Qiu J."/>
            <person name="Olsen K.M."/>
            <person name="Qiu Y."/>
        </authorList>
    </citation>
    <scope>NUCLEOTIDE SEQUENCE</scope>
    <source>
        <strain evidence="3">KIB01</strain>
    </source>
</reference>
<keyword evidence="1" id="KW-0611">Plant defense</keyword>